<sequence>MRTLNIVLILLLFIAGAHSSWAQAPVPQFSANKTSGCAPLAVAFKDESLNNPTAWSWDLGNGQLSTARNPTVTYRIPGTYTVTLVATNASGSRREIKKDYIHVYPNASVNFTASTNLACRPATITFTDRSTIDGASITSWNWDFGDGTTSTERNPTRTFDNIGYYNITLTVTTSNGCTATAPKTRFIRVIGGVTPNFDFSKTGNCEAPVNINFINQTSGPGDINYQWTFGNGSSSADKDPTTTYSTFGTYNVKLVTISSYGCRDSITKAITVNSNNTGFTLPTDNLCPGKEWTFTNTGTPIPVSSLWDFGDGTTSTDINPVKSYLVPGTYTVTVTNQFADCSSTFSKDITVSNPVPPDFTATDTIGCTGGLTTTFQDLTGDATEWQWDFGDGTSSTEQNPAHTYAAEGEYNVTLTVSRANGCPATITKNAFVRIQAPGAITVRGLPARNCAPLTINPSITLEAIDTIASIEWDLGAGGTATGNNPSFTFNSPGTYDARIRITTTSGCVKDTLIRDAVKIGTKPAVDFSFTTASTCASDTVYFTSTATPADEWIWEFGDGTRGNGENPAHHYQDTGWMSVTLIAINNGCRDTLRKPDLLYKTAPVARFEPTYDCANSLRVQFDNLSITDNGPGHGITTYSWDFGDGSPASTAFEPVHIYSTPGTYDVVLTAADDMCTYKFTKQVTVFRNNPDLVIDKPAHCKGERFLVELKGVDLATIDENSFFWTVESIPTFQTTHLMGARLYDNGFYDVTLDYVDIHGCAHRIVKNDLVHITGSNPDFTVVNNGGCVNAQVTITDASQPAGSIVQWIFNYGDGTIDTLTAPPFTHSYANTGTYNIELTTTDNIGCVFSVSKMAVANITRPQVNFDSRDTLMCPDVNIRFRNTSLGQELTYLWDFGDGNTSTDAEPVHIYTGNDSVYTVKLVATDRNGCQDSLIRQNYIRIVAPKPIFSVSDSTTICPPLETKFTSQSLDYETLLWTFGDGNTSTLGNTSNFYDTFGTYTATLTVFGYGGCSRSASTTVNVYDPKSVVLEYGPLESCNELEVTFNVTPPPNTWFHLVFGDGSIDSSGNRTVTHLYNRPNIYAPSVILFDSLQCRAGVSGANRITINGILPILDISADKFCDTGRVDLQDYSLDGADSIITRPWNFGDGTPPVTIPSPVETISYFYTQPGTYIITEILNTAKGCTNTITDTVRVYRTPVPVILGPDEICVNSVIRLNASTVVPDTLTTWQWTYGNGQTSALPAITGTYNSPGTTVIQLTATNELGCTNDTSMTLTVWPLPTIENVPEVVIPVGGGVTLPITYSNNVSTWTWTPTDNLSCTNCATPFANPRFNTKYNIAVVDSNGCRATSSIVVRVICEGKNYFVPNTFSPNNDGQNDVFYPRGTGLDRIQSMRIFNRWGEIVFEKKNFAANSPSDGWNGMIRGKSAASDAYVYIIEVVCDNGQVVPIKGNVTLIR</sequence>
<feature type="domain" description="PKD" evidence="7">
    <location>
        <begin position="379"/>
        <end position="439"/>
    </location>
</feature>
<evidence type="ECO:0000256" key="5">
    <source>
        <dbReference type="ARBA" id="ARBA00023136"/>
    </source>
</evidence>
<feature type="domain" description="PKD" evidence="7">
    <location>
        <begin position="976"/>
        <end position="1021"/>
    </location>
</feature>
<feature type="domain" description="PKD" evidence="7">
    <location>
        <begin position="293"/>
        <end position="335"/>
    </location>
</feature>
<keyword evidence="4" id="KW-1133">Transmembrane helix</keyword>
<gene>
    <name evidence="8" type="ORF">OI18_04550</name>
</gene>
<proteinExistence type="predicted"/>
<feature type="domain" description="PKD" evidence="7">
    <location>
        <begin position="877"/>
        <end position="911"/>
    </location>
</feature>
<reference evidence="8 9" key="1">
    <citation type="submission" date="2014-11" db="EMBL/GenBank/DDBJ databases">
        <title>Genome sequence of Flavihumibacter solisilvae 3-3.</title>
        <authorList>
            <person name="Zhou G."/>
            <person name="Li M."/>
            <person name="Wang G."/>
        </authorList>
    </citation>
    <scope>NUCLEOTIDE SEQUENCE [LARGE SCALE GENOMIC DNA]</scope>
    <source>
        <strain evidence="8 9">3-3</strain>
    </source>
</reference>
<dbReference type="PANTHER" id="PTHR46730:SF4">
    <property type="entry name" value="POLYCYSTIC KIDNEY DISEASE PROTEIN 1-LIKE 1"/>
    <property type="match status" value="1"/>
</dbReference>
<comment type="subcellular location">
    <subcellularLocation>
        <location evidence="1">Membrane</location>
        <topology evidence="1">Multi-pass membrane protein</topology>
    </subcellularLocation>
</comment>
<organism evidence="8 9">
    <name type="scientific">Flavihumibacter solisilvae</name>
    <dbReference type="NCBI Taxonomy" id="1349421"/>
    <lineage>
        <taxon>Bacteria</taxon>
        <taxon>Pseudomonadati</taxon>
        <taxon>Bacteroidota</taxon>
        <taxon>Chitinophagia</taxon>
        <taxon>Chitinophagales</taxon>
        <taxon>Chitinophagaceae</taxon>
        <taxon>Flavihumibacter</taxon>
    </lineage>
</organism>
<keyword evidence="6" id="KW-0732">Signal</keyword>
<dbReference type="NCBIfam" id="TIGR04131">
    <property type="entry name" value="Bac_Flav_CTERM"/>
    <property type="match status" value="1"/>
</dbReference>
<evidence type="ECO:0000313" key="9">
    <source>
        <dbReference type="Proteomes" id="UP000031408"/>
    </source>
</evidence>
<dbReference type="Proteomes" id="UP000031408">
    <property type="component" value="Unassembled WGS sequence"/>
</dbReference>
<feature type="domain" description="PKD" evidence="7">
    <location>
        <begin position="25"/>
        <end position="92"/>
    </location>
</feature>
<dbReference type="InterPro" id="IPR022409">
    <property type="entry name" value="PKD/Chitinase_dom"/>
</dbReference>
<evidence type="ECO:0000256" key="3">
    <source>
        <dbReference type="ARBA" id="ARBA00022737"/>
    </source>
</evidence>
<dbReference type="SMART" id="SM00089">
    <property type="entry name" value="PKD"/>
    <property type="match status" value="14"/>
</dbReference>
<evidence type="ECO:0000256" key="4">
    <source>
        <dbReference type="ARBA" id="ARBA00022989"/>
    </source>
</evidence>
<dbReference type="EMBL" id="JSVC01000005">
    <property type="protein sequence ID" value="KIC95541.1"/>
    <property type="molecule type" value="Genomic_DNA"/>
</dbReference>
<dbReference type="InterPro" id="IPR035986">
    <property type="entry name" value="PKD_dom_sf"/>
</dbReference>
<dbReference type="Gene3D" id="2.60.40.10">
    <property type="entry name" value="Immunoglobulins"/>
    <property type="match status" value="14"/>
</dbReference>
<dbReference type="OrthoDB" id="7794186at2"/>
<evidence type="ECO:0000256" key="6">
    <source>
        <dbReference type="SAM" id="SignalP"/>
    </source>
</evidence>
<name>A0A0C1L7N4_9BACT</name>
<dbReference type="InterPro" id="IPR026341">
    <property type="entry name" value="T9SS_type_B"/>
</dbReference>
<keyword evidence="9" id="KW-1185">Reference proteome</keyword>
<dbReference type="PANTHER" id="PTHR46730">
    <property type="entry name" value="POLYCYSTIN-1"/>
    <property type="match status" value="1"/>
</dbReference>
<accession>A0A0C1L7N4</accession>
<dbReference type="PROSITE" id="PS50093">
    <property type="entry name" value="PKD"/>
    <property type="match status" value="13"/>
</dbReference>
<evidence type="ECO:0000256" key="2">
    <source>
        <dbReference type="ARBA" id="ARBA00022692"/>
    </source>
</evidence>
<dbReference type="CDD" id="cd00146">
    <property type="entry name" value="PKD"/>
    <property type="match status" value="12"/>
</dbReference>
<feature type="domain" description="PKD" evidence="7">
    <location>
        <begin position="468"/>
        <end position="506"/>
    </location>
</feature>
<comment type="caution">
    <text evidence="8">The sequence shown here is derived from an EMBL/GenBank/DDBJ whole genome shotgun (WGS) entry which is preliminary data.</text>
</comment>
<dbReference type="FunFam" id="2.60.40.10:FF:000270">
    <property type="entry name" value="Cell surface protein"/>
    <property type="match status" value="1"/>
</dbReference>
<dbReference type="InterPro" id="IPR013783">
    <property type="entry name" value="Ig-like_fold"/>
</dbReference>
<dbReference type="STRING" id="1349421.OI18_04550"/>
<dbReference type="Pfam" id="PF18911">
    <property type="entry name" value="PKD_4"/>
    <property type="match status" value="13"/>
</dbReference>
<protein>
    <recommendedName>
        <fullName evidence="7">PKD domain-containing protein</fullName>
    </recommendedName>
</protein>
<feature type="domain" description="PKD" evidence="7">
    <location>
        <begin position="543"/>
        <end position="586"/>
    </location>
</feature>
<dbReference type="Pfam" id="PF13585">
    <property type="entry name" value="CHU_C"/>
    <property type="match status" value="1"/>
</dbReference>
<dbReference type="SUPFAM" id="SSF49299">
    <property type="entry name" value="PKD domain"/>
    <property type="match status" value="14"/>
</dbReference>
<feature type="chain" id="PRO_5002134811" description="PKD domain-containing protein" evidence="6">
    <location>
        <begin position="23"/>
        <end position="1454"/>
    </location>
</feature>
<dbReference type="GO" id="GO:0005886">
    <property type="term" value="C:plasma membrane"/>
    <property type="evidence" value="ECO:0007669"/>
    <property type="project" value="TreeGrafter"/>
</dbReference>
<keyword evidence="2" id="KW-0812">Transmembrane</keyword>
<dbReference type="InterPro" id="IPR000601">
    <property type="entry name" value="PKD_dom"/>
</dbReference>
<feature type="domain" description="PKD" evidence="7">
    <location>
        <begin position="107"/>
        <end position="194"/>
    </location>
</feature>
<feature type="domain" description="PKD" evidence="7">
    <location>
        <begin position="1196"/>
        <end position="1275"/>
    </location>
</feature>
<dbReference type="GO" id="GO:0005261">
    <property type="term" value="F:monoatomic cation channel activity"/>
    <property type="evidence" value="ECO:0007669"/>
    <property type="project" value="TreeGrafter"/>
</dbReference>
<feature type="signal peptide" evidence="6">
    <location>
        <begin position="1"/>
        <end position="22"/>
    </location>
</feature>
<dbReference type="GO" id="GO:0006816">
    <property type="term" value="P:calcium ion transport"/>
    <property type="evidence" value="ECO:0007669"/>
    <property type="project" value="TreeGrafter"/>
</dbReference>
<feature type="domain" description="PKD" evidence="7">
    <location>
        <begin position="1143"/>
        <end position="1200"/>
    </location>
</feature>
<evidence type="ECO:0000313" key="8">
    <source>
        <dbReference type="EMBL" id="KIC95541.1"/>
    </source>
</evidence>
<feature type="domain" description="PKD" evidence="7">
    <location>
        <begin position="207"/>
        <end position="272"/>
    </location>
</feature>
<keyword evidence="3" id="KW-0677">Repeat</keyword>
<feature type="domain" description="PKD" evidence="7">
    <location>
        <begin position="623"/>
        <end position="685"/>
    </location>
</feature>
<evidence type="ECO:0000259" key="7">
    <source>
        <dbReference type="PROSITE" id="PS50093"/>
    </source>
</evidence>
<evidence type="ECO:0000256" key="1">
    <source>
        <dbReference type="ARBA" id="ARBA00004141"/>
    </source>
</evidence>
<keyword evidence="5" id="KW-0472">Membrane</keyword>
<feature type="domain" description="PKD" evidence="7">
    <location>
        <begin position="777"/>
        <end position="845"/>
    </location>
</feature>
<dbReference type="RefSeq" id="WP_039137585.1">
    <property type="nucleotide sequence ID" value="NZ_JSVC01000005.1"/>
</dbReference>